<organism evidence="1 2">
    <name type="scientific">Cichorium intybus</name>
    <name type="common">Chicory</name>
    <dbReference type="NCBI Taxonomy" id="13427"/>
    <lineage>
        <taxon>Eukaryota</taxon>
        <taxon>Viridiplantae</taxon>
        <taxon>Streptophyta</taxon>
        <taxon>Embryophyta</taxon>
        <taxon>Tracheophyta</taxon>
        <taxon>Spermatophyta</taxon>
        <taxon>Magnoliopsida</taxon>
        <taxon>eudicotyledons</taxon>
        <taxon>Gunneridae</taxon>
        <taxon>Pentapetalae</taxon>
        <taxon>asterids</taxon>
        <taxon>campanulids</taxon>
        <taxon>Asterales</taxon>
        <taxon>Asteraceae</taxon>
        <taxon>Cichorioideae</taxon>
        <taxon>Cichorieae</taxon>
        <taxon>Cichoriinae</taxon>
        <taxon>Cichorium</taxon>
    </lineage>
</organism>
<evidence type="ECO:0000313" key="1">
    <source>
        <dbReference type="EMBL" id="KAI3723801.1"/>
    </source>
</evidence>
<sequence length="390" mass="44384">METASILLGKVVDLVFLAAKREIDYVRNCTENVEKLKREAQNLTNMKDIVQQRINEGKGKGHLLVAGVQNWIEKADAEISTTGKFLEEEANAKKTCCKLRTLHRYGKMATRKTHLLLQIHEDGKIYDNCVSIPAPTPSIVDLYERKNLDDIYAHNILPGVYEESFNGLKSLLVVQCPDVSCLVKTRDRDGMQTFDETKPMEQFFSQVEEITLENLSRMKFLWDCPNQYISFRNLQTIKLEWCYSLLTLFPVSVAQGLVNLSDIDIQYCYELVAVISTTDVQTTGSEIEQTGRCETERAIHDADILFPCLTKINLSGLSRLESFYSGHSTIRYPSLKFIHISDCPRMTTWSYGVHDIPKIKFHHQGTECSINDIIADKASGYIEFGSLKDD</sequence>
<gene>
    <name evidence="1" type="ORF">L2E82_35559</name>
</gene>
<dbReference type="Proteomes" id="UP001055811">
    <property type="component" value="Linkage Group LG06"/>
</dbReference>
<dbReference type="EMBL" id="CM042014">
    <property type="protein sequence ID" value="KAI3723801.1"/>
    <property type="molecule type" value="Genomic_DNA"/>
</dbReference>
<reference evidence="1 2" key="2">
    <citation type="journal article" date="2022" name="Mol. Ecol. Resour.">
        <title>The genomes of chicory, endive, great burdock and yacon provide insights into Asteraceae paleo-polyploidization history and plant inulin production.</title>
        <authorList>
            <person name="Fan W."/>
            <person name="Wang S."/>
            <person name="Wang H."/>
            <person name="Wang A."/>
            <person name="Jiang F."/>
            <person name="Liu H."/>
            <person name="Zhao H."/>
            <person name="Xu D."/>
            <person name="Zhang Y."/>
        </authorList>
    </citation>
    <scope>NUCLEOTIDE SEQUENCE [LARGE SCALE GENOMIC DNA]</scope>
    <source>
        <strain evidence="2">cv. Punajuju</strain>
        <tissue evidence="1">Leaves</tissue>
    </source>
</reference>
<keyword evidence="2" id="KW-1185">Reference proteome</keyword>
<proteinExistence type="predicted"/>
<reference evidence="2" key="1">
    <citation type="journal article" date="2022" name="Mol. Ecol. Resour.">
        <title>The genomes of chicory, endive, great burdock and yacon provide insights into Asteraceae palaeo-polyploidization history and plant inulin production.</title>
        <authorList>
            <person name="Fan W."/>
            <person name="Wang S."/>
            <person name="Wang H."/>
            <person name="Wang A."/>
            <person name="Jiang F."/>
            <person name="Liu H."/>
            <person name="Zhao H."/>
            <person name="Xu D."/>
            <person name="Zhang Y."/>
        </authorList>
    </citation>
    <scope>NUCLEOTIDE SEQUENCE [LARGE SCALE GENOMIC DNA]</scope>
    <source>
        <strain evidence="2">cv. Punajuju</strain>
    </source>
</reference>
<comment type="caution">
    <text evidence="1">The sequence shown here is derived from an EMBL/GenBank/DDBJ whole genome shotgun (WGS) entry which is preliminary data.</text>
</comment>
<protein>
    <submittedName>
        <fullName evidence="1">Uncharacterized protein</fullName>
    </submittedName>
</protein>
<evidence type="ECO:0000313" key="2">
    <source>
        <dbReference type="Proteomes" id="UP001055811"/>
    </source>
</evidence>
<name>A0ACB9BP41_CICIN</name>
<accession>A0ACB9BP41</accession>